<organism evidence="3 4">
    <name type="scientific">Niabella drilacis (strain DSM 25811 / CCM 8410 / CCUG 62505 / LMG 26954 / E90)</name>
    <dbReference type="NCBI Taxonomy" id="1285928"/>
    <lineage>
        <taxon>Bacteria</taxon>
        <taxon>Pseudomonadati</taxon>
        <taxon>Bacteroidota</taxon>
        <taxon>Chitinophagia</taxon>
        <taxon>Chitinophagales</taxon>
        <taxon>Chitinophagaceae</taxon>
        <taxon>Niabella</taxon>
    </lineage>
</organism>
<reference evidence="4" key="1">
    <citation type="submission" date="2016-10" db="EMBL/GenBank/DDBJ databases">
        <authorList>
            <person name="Varghese N."/>
            <person name="Submissions S."/>
        </authorList>
    </citation>
    <scope>NUCLEOTIDE SEQUENCE [LARGE SCALE GENOMIC DNA]</scope>
    <source>
        <strain evidence="4">DSM 25811 / CCM 8410 / LMG 26954 / E90</strain>
    </source>
</reference>
<feature type="transmembrane region" description="Helical" evidence="1">
    <location>
        <begin position="95"/>
        <end position="121"/>
    </location>
</feature>
<dbReference type="Gene3D" id="3.30.565.10">
    <property type="entry name" value="Histidine kinase-like ATPase, C-terminal domain"/>
    <property type="match status" value="1"/>
</dbReference>
<keyword evidence="3" id="KW-0808">Transferase</keyword>
<gene>
    <name evidence="3" type="ORF">SAMN04487894_109209</name>
</gene>
<dbReference type="Pfam" id="PF06580">
    <property type="entry name" value="His_kinase"/>
    <property type="match status" value="1"/>
</dbReference>
<feature type="domain" description="Signal transduction histidine kinase internal region" evidence="2">
    <location>
        <begin position="186"/>
        <end position="263"/>
    </location>
</feature>
<feature type="transmembrane region" description="Helical" evidence="1">
    <location>
        <begin position="141"/>
        <end position="166"/>
    </location>
</feature>
<protein>
    <submittedName>
        <fullName evidence="3">Histidine kinase</fullName>
    </submittedName>
</protein>
<keyword evidence="3" id="KW-0418">Kinase</keyword>
<sequence>MILGAIILALRRMSRRQLEMLLQHPLVTYGVRIVILYGFSVVFRSFDMSFASTGGSSFFRKQSFSLMFVALGLLIWLTGEGLSRFLQKRMTKKRFPYSVVLPCLGLVLFGVFAAFLFGLTYSFYDIYFFNNYEAWKSFSRLSYDLIFGAFIFYLLILSFNGLLFYYKNWQEARLNAERLKRENMQARYDVLKSQIDPHFFFNSLSVLTGLVYQSADLSAEYITQLSKCYRYILDQKEENLVPVHTELSFLESYLFLIRIRHQSSIRFHMDTPSEKQRAALLPPSALQMLVENAVKHNRFAVNAPLDISIRFTDQYVIVSNDLRKRNGIRFSTGVGLSNIRKRYELITGATVDIKETCDHFTVQLPLLPEALKEQFNQ</sequence>
<evidence type="ECO:0000259" key="2">
    <source>
        <dbReference type="Pfam" id="PF06580"/>
    </source>
</evidence>
<feature type="transmembrane region" description="Helical" evidence="1">
    <location>
        <begin position="63"/>
        <end position="83"/>
    </location>
</feature>
<keyword evidence="1" id="KW-0812">Transmembrane</keyword>
<evidence type="ECO:0000313" key="3">
    <source>
        <dbReference type="EMBL" id="SDD49071.1"/>
    </source>
</evidence>
<dbReference type="Proteomes" id="UP000198757">
    <property type="component" value="Unassembled WGS sequence"/>
</dbReference>
<name>A0A1G6V6C7_NIADE</name>
<keyword evidence="1" id="KW-1133">Transmembrane helix</keyword>
<evidence type="ECO:0000256" key="1">
    <source>
        <dbReference type="SAM" id="Phobius"/>
    </source>
</evidence>
<dbReference type="PANTHER" id="PTHR34220:SF7">
    <property type="entry name" value="SENSOR HISTIDINE KINASE YPDA"/>
    <property type="match status" value="1"/>
</dbReference>
<keyword evidence="1" id="KW-0472">Membrane</keyword>
<dbReference type="OrthoDB" id="9809908at2"/>
<accession>A0A1G6V6C7</accession>
<dbReference type="PANTHER" id="PTHR34220">
    <property type="entry name" value="SENSOR HISTIDINE KINASE YPDA"/>
    <property type="match status" value="1"/>
</dbReference>
<dbReference type="GO" id="GO:0000155">
    <property type="term" value="F:phosphorelay sensor kinase activity"/>
    <property type="evidence" value="ECO:0007669"/>
    <property type="project" value="InterPro"/>
</dbReference>
<dbReference type="GO" id="GO:0016020">
    <property type="term" value="C:membrane"/>
    <property type="evidence" value="ECO:0007669"/>
    <property type="project" value="InterPro"/>
</dbReference>
<dbReference type="InterPro" id="IPR036890">
    <property type="entry name" value="HATPase_C_sf"/>
</dbReference>
<dbReference type="InterPro" id="IPR010559">
    <property type="entry name" value="Sig_transdc_His_kin_internal"/>
</dbReference>
<dbReference type="STRING" id="1285928.SAMN04487894_109209"/>
<feature type="transmembrane region" description="Helical" evidence="1">
    <location>
        <begin position="21"/>
        <end position="43"/>
    </location>
</feature>
<dbReference type="AlphaFoldDB" id="A0A1G6V6C7"/>
<dbReference type="EMBL" id="FMZO01000009">
    <property type="protein sequence ID" value="SDD49071.1"/>
    <property type="molecule type" value="Genomic_DNA"/>
</dbReference>
<keyword evidence="4" id="KW-1185">Reference proteome</keyword>
<evidence type="ECO:0000313" key="4">
    <source>
        <dbReference type="Proteomes" id="UP000198757"/>
    </source>
</evidence>
<dbReference type="InterPro" id="IPR050640">
    <property type="entry name" value="Bact_2-comp_sensor_kinase"/>
</dbReference>
<proteinExistence type="predicted"/>